<dbReference type="Proteomes" id="UP001178508">
    <property type="component" value="Chromosome 7"/>
</dbReference>
<dbReference type="EMBL" id="OY660870">
    <property type="protein sequence ID" value="CAJ1059691.1"/>
    <property type="molecule type" value="Genomic_DNA"/>
</dbReference>
<organism evidence="2 3">
    <name type="scientific">Xyrichtys novacula</name>
    <name type="common">Pearly razorfish</name>
    <name type="synonym">Hemipteronotus novacula</name>
    <dbReference type="NCBI Taxonomy" id="13765"/>
    <lineage>
        <taxon>Eukaryota</taxon>
        <taxon>Metazoa</taxon>
        <taxon>Chordata</taxon>
        <taxon>Craniata</taxon>
        <taxon>Vertebrata</taxon>
        <taxon>Euteleostomi</taxon>
        <taxon>Actinopterygii</taxon>
        <taxon>Neopterygii</taxon>
        <taxon>Teleostei</taxon>
        <taxon>Neoteleostei</taxon>
        <taxon>Acanthomorphata</taxon>
        <taxon>Eupercaria</taxon>
        <taxon>Labriformes</taxon>
        <taxon>Labridae</taxon>
        <taxon>Xyrichtys</taxon>
    </lineage>
</organism>
<feature type="compositionally biased region" description="Acidic residues" evidence="1">
    <location>
        <begin position="75"/>
        <end position="86"/>
    </location>
</feature>
<evidence type="ECO:0000313" key="3">
    <source>
        <dbReference type="Proteomes" id="UP001178508"/>
    </source>
</evidence>
<dbReference type="AlphaFoldDB" id="A0AAV1FEB7"/>
<evidence type="ECO:0000313" key="2">
    <source>
        <dbReference type="EMBL" id="CAJ1059691.1"/>
    </source>
</evidence>
<accession>A0AAV1FEB7</accession>
<keyword evidence="3" id="KW-1185">Reference proteome</keyword>
<reference evidence="2" key="1">
    <citation type="submission" date="2023-08" db="EMBL/GenBank/DDBJ databases">
        <authorList>
            <person name="Alioto T."/>
            <person name="Alioto T."/>
            <person name="Gomez Garrido J."/>
        </authorList>
    </citation>
    <scope>NUCLEOTIDE SEQUENCE</scope>
</reference>
<proteinExistence type="predicted"/>
<sequence>MLKKLYLPVECKEPPTGAGAGGAVTAATWPWFILMDEMLGQRPPINPPLLIASLREDEPGPSGTAPARQQQQQQQEEEEEEEEDGPDAGLTRENG</sequence>
<feature type="region of interest" description="Disordered" evidence="1">
    <location>
        <begin position="42"/>
        <end position="95"/>
    </location>
</feature>
<protein>
    <submittedName>
        <fullName evidence="2">Uncharacterized protein LOC121644312</fullName>
    </submittedName>
</protein>
<gene>
    <name evidence="2" type="ORF">XNOV1_A036732</name>
</gene>
<name>A0AAV1FEB7_XYRNO</name>
<evidence type="ECO:0000256" key="1">
    <source>
        <dbReference type="SAM" id="MobiDB-lite"/>
    </source>
</evidence>